<evidence type="ECO:0000256" key="3">
    <source>
        <dbReference type="ARBA" id="ARBA00010299"/>
    </source>
</evidence>
<sequence>MMHLDGIKKSAILLITIGIDRATEVLKELSFLEIQDLIACMLNLSKIPSSYVDQVISEYDNYVSLDNSSIAMVNKNYVVSLSKKVLGDEIANNFLNEVKDNKDIFYGIEQLNKISPKNIFYLIKNEHPQVIATILIYLDRSKVVEILSFFEDRLELEIISRIANFTSLQKSGKKEFIKIINDLLKKNKEVSFKKNGIKTVIELLKLMTYDREKHIIGRIEKFNQKLANIIKSESFIFENIVNLDDSYIKRLIKETTLDELSIAITSSSALLKEKIFKNLSKKDSDYVRGLFPKNSSISEDIVREKRNNLLIIVKSFL</sequence>
<dbReference type="InterPro" id="IPR011002">
    <property type="entry name" value="FliG_a-hlx"/>
</dbReference>
<comment type="function">
    <text evidence="10">FliG is one of three proteins (FliG, FliN, FliM) that forms the rotor-mounted switch complex (C ring), located at the base of the basal body. This complex interacts with the CheY and CheZ chemotaxis proteins, in addition to contacting components of the motor that determine the direction of flagellar rotation.</text>
</comment>
<evidence type="ECO:0000259" key="11">
    <source>
        <dbReference type="Pfam" id="PF01706"/>
    </source>
</evidence>
<dbReference type="EMBL" id="CP011299">
    <property type="protein sequence ID" value="ANF16883.1"/>
    <property type="molecule type" value="Genomic_DNA"/>
</dbReference>
<keyword evidence="8" id="KW-0472">Membrane</keyword>
<dbReference type="InterPro" id="IPR032779">
    <property type="entry name" value="FliG_M"/>
</dbReference>
<evidence type="ECO:0000256" key="5">
    <source>
        <dbReference type="ARBA" id="ARBA00022475"/>
    </source>
</evidence>
<dbReference type="RefSeq" id="WP_075473831.1">
    <property type="nucleotide sequence ID" value="NZ_CP011299.1"/>
</dbReference>
<dbReference type="AlphaFoldDB" id="A0A172WD42"/>
<protein>
    <recommendedName>
        <fullName evidence="4">Flagellar motor switch protein FliG</fullName>
    </recommendedName>
</protein>
<keyword evidence="15" id="KW-1185">Reference proteome</keyword>
<comment type="subcellular location">
    <subcellularLocation>
        <location evidence="1">Bacterial flagellum basal body</location>
    </subcellularLocation>
    <subcellularLocation>
        <location evidence="2">Cell inner membrane</location>
        <topology evidence="2">Peripheral membrane protein</topology>
        <orientation evidence="2">Cytoplasmic side</orientation>
    </subcellularLocation>
</comment>
<evidence type="ECO:0000259" key="12">
    <source>
        <dbReference type="Pfam" id="PF14841"/>
    </source>
</evidence>
<evidence type="ECO:0000259" key="13">
    <source>
        <dbReference type="Pfam" id="PF14842"/>
    </source>
</evidence>
<organism evidence="14 15">
    <name type="scientific">Buchnera aphidicola subsp. Schlechtendalia chinensis</name>
    <dbReference type="NCBI Taxonomy" id="118110"/>
    <lineage>
        <taxon>Bacteria</taxon>
        <taxon>Pseudomonadati</taxon>
        <taxon>Pseudomonadota</taxon>
        <taxon>Gammaproteobacteria</taxon>
        <taxon>Enterobacterales</taxon>
        <taxon>Erwiniaceae</taxon>
        <taxon>Buchnera</taxon>
    </lineage>
</organism>
<feature type="domain" description="Flagellar motor switch protein FliG N-terminal" evidence="13">
    <location>
        <begin position="4"/>
        <end position="101"/>
    </location>
</feature>
<dbReference type="STRING" id="118110.XW81_00340"/>
<dbReference type="Pfam" id="PF14841">
    <property type="entry name" value="FliG_M"/>
    <property type="match status" value="1"/>
</dbReference>
<dbReference type="InterPro" id="IPR000090">
    <property type="entry name" value="Flg_Motor_Flig"/>
</dbReference>
<evidence type="ECO:0000313" key="15">
    <source>
        <dbReference type="Proteomes" id="UP000077654"/>
    </source>
</evidence>
<keyword evidence="7" id="KW-0283">Flagellar rotation</keyword>
<dbReference type="GO" id="GO:0005886">
    <property type="term" value="C:plasma membrane"/>
    <property type="evidence" value="ECO:0007669"/>
    <property type="project" value="UniProtKB-SubCell"/>
</dbReference>
<evidence type="ECO:0000256" key="7">
    <source>
        <dbReference type="ARBA" id="ARBA00022779"/>
    </source>
</evidence>
<keyword evidence="9" id="KW-0975">Bacterial flagellum</keyword>
<evidence type="ECO:0000256" key="4">
    <source>
        <dbReference type="ARBA" id="ARBA00021870"/>
    </source>
</evidence>
<accession>A0A172WD42</accession>
<evidence type="ECO:0000313" key="14">
    <source>
        <dbReference type="EMBL" id="ANF16883.1"/>
    </source>
</evidence>
<evidence type="ECO:0000256" key="9">
    <source>
        <dbReference type="ARBA" id="ARBA00023143"/>
    </source>
</evidence>
<evidence type="ECO:0000256" key="8">
    <source>
        <dbReference type="ARBA" id="ARBA00023136"/>
    </source>
</evidence>
<dbReference type="InterPro" id="IPR028263">
    <property type="entry name" value="FliG_N"/>
</dbReference>
<dbReference type="PATRIC" id="fig|118110.3.peg.61"/>
<reference evidence="14 15" key="1">
    <citation type="submission" date="2015-04" db="EMBL/GenBank/DDBJ databases">
        <title>Buchnera aphidicola assembly.</title>
        <authorList>
            <person name="Zhang Y."/>
        </authorList>
    </citation>
    <scope>NUCLEOTIDE SEQUENCE [LARGE SCALE GENOMIC DNA]</scope>
    <source>
        <strain evidence="14 15">SC</strain>
    </source>
</reference>
<dbReference type="SUPFAM" id="SSF48029">
    <property type="entry name" value="FliG"/>
    <property type="match status" value="2"/>
</dbReference>
<dbReference type="PANTHER" id="PTHR30534:SF0">
    <property type="entry name" value="FLAGELLAR MOTOR SWITCH PROTEIN FLIG"/>
    <property type="match status" value="1"/>
</dbReference>
<dbReference type="InterPro" id="IPR023087">
    <property type="entry name" value="Flg_Motor_Flig_C"/>
</dbReference>
<keyword evidence="5" id="KW-1003">Cell membrane</keyword>
<dbReference type="GO" id="GO:0009425">
    <property type="term" value="C:bacterial-type flagellum basal body"/>
    <property type="evidence" value="ECO:0007669"/>
    <property type="project" value="UniProtKB-SubCell"/>
</dbReference>
<feature type="domain" description="Flagellar motor switch protein FliG C-terminal" evidence="11">
    <location>
        <begin position="219"/>
        <end position="314"/>
    </location>
</feature>
<dbReference type="GO" id="GO:0006935">
    <property type="term" value="P:chemotaxis"/>
    <property type="evidence" value="ECO:0007669"/>
    <property type="project" value="UniProtKB-KW"/>
</dbReference>
<evidence type="ECO:0000256" key="1">
    <source>
        <dbReference type="ARBA" id="ARBA00004117"/>
    </source>
</evidence>
<dbReference type="OrthoDB" id="9780302at2"/>
<dbReference type="Proteomes" id="UP000077654">
    <property type="component" value="Chromosome"/>
</dbReference>
<dbReference type="PRINTS" id="PR00954">
    <property type="entry name" value="FLGMOTORFLIG"/>
</dbReference>
<gene>
    <name evidence="14" type="ORF">XW81_00340</name>
</gene>
<proteinExistence type="inferred from homology"/>
<evidence type="ECO:0000256" key="6">
    <source>
        <dbReference type="ARBA" id="ARBA00022500"/>
    </source>
</evidence>
<dbReference type="GO" id="GO:0071973">
    <property type="term" value="P:bacterial-type flagellum-dependent cell motility"/>
    <property type="evidence" value="ECO:0007669"/>
    <property type="project" value="InterPro"/>
</dbReference>
<dbReference type="GO" id="GO:0003774">
    <property type="term" value="F:cytoskeletal motor activity"/>
    <property type="evidence" value="ECO:0007669"/>
    <property type="project" value="InterPro"/>
</dbReference>
<comment type="similarity">
    <text evidence="3">Belongs to the FliG family.</text>
</comment>
<dbReference type="Pfam" id="PF14842">
    <property type="entry name" value="FliG_N"/>
    <property type="match status" value="1"/>
</dbReference>
<name>A0A172WD42_BUCSC</name>
<evidence type="ECO:0000256" key="10">
    <source>
        <dbReference type="ARBA" id="ARBA00025598"/>
    </source>
</evidence>
<feature type="domain" description="Flagellar motor switch protein FliG middle" evidence="12">
    <location>
        <begin position="116"/>
        <end position="186"/>
    </location>
</feature>
<evidence type="ECO:0000256" key="2">
    <source>
        <dbReference type="ARBA" id="ARBA00004515"/>
    </source>
</evidence>
<dbReference type="Gene3D" id="1.10.220.30">
    <property type="match status" value="3"/>
</dbReference>
<dbReference type="PANTHER" id="PTHR30534">
    <property type="entry name" value="FLAGELLAR MOTOR SWITCH PROTEIN FLIG"/>
    <property type="match status" value="1"/>
</dbReference>
<keyword evidence="6" id="KW-0145">Chemotaxis</keyword>
<dbReference type="Pfam" id="PF01706">
    <property type="entry name" value="FliG_C"/>
    <property type="match status" value="1"/>
</dbReference>